<evidence type="ECO:0000313" key="2">
    <source>
        <dbReference type="EnsemblMetazoa" id="AMAM014511-PA"/>
    </source>
</evidence>
<feature type="repeat" description="WD" evidence="1">
    <location>
        <begin position="99"/>
        <end position="134"/>
    </location>
</feature>
<dbReference type="SMART" id="SM00320">
    <property type="entry name" value="WD40"/>
    <property type="match status" value="2"/>
</dbReference>
<keyword evidence="1" id="KW-0853">WD repeat</keyword>
<dbReference type="PROSITE" id="PS50294">
    <property type="entry name" value="WD_REPEATS_REGION"/>
    <property type="match status" value="1"/>
</dbReference>
<dbReference type="SUPFAM" id="SSF50978">
    <property type="entry name" value="WD40 repeat-like"/>
    <property type="match status" value="1"/>
</dbReference>
<dbReference type="InterPro" id="IPR039241">
    <property type="entry name" value="Rrp9-like"/>
</dbReference>
<organism evidence="2 3">
    <name type="scientific">Anopheles maculatus</name>
    <dbReference type="NCBI Taxonomy" id="74869"/>
    <lineage>
        <taxon>Eukaryota</taxon>
        <taxon>Metazoa</taxon>
        <taxon>Ecdysozoa</taxon>
        <taxon>Arthropoda</taxon>
        <taxon>Hexapoda</taxon>
        <taxon>Insecta</taxon>
        <taxon>Pterygota</taxon>
        <taxon>Neoptera</taxon>
        <taxon>Endopterygota</taxon>
        <taxon>Diptera</taxon>
        <taxon>Nematocera</taxon>
        <taxon>Culicoidea</taxon>
        <taxon>Culicidae</taxon>
        <taxon>Anophelinae</taxon>
        <taxon>Anopheles</taxon>
        <taxon>Anopheles maculatus group</taxon>
    </lineage>
</organism>
<reference evidence="2" key="2">
    <citation type="submission" date="2020-05" db="UniProtKB">
        <authorList>
            <consortium name="EnsemblMetazoa"/>
        </authorList>
    </citation>
    <scope>IDENTIFICATION</scope>
    <source>
        <strain evidence="2">maculatus3</strain>
    </source>
</reference>
<dbReference type="Pfam" id="PF00400">
    <property type="entry name" value="WD40"/>
    <property type="match status" value="1"/>
</dbReference>
<dbReference type="GO" id="GO:0032040">
    <property type="term" value="C:small-subunit processome"/>
    <property type="evidence" value="ECO:0007669"/>
    <property type="project" value="TreeGrafter"/>
</dbReference>
<dbReference type="AlphaFoldDB" id="A0A182SVY0"/>
<evidence type="ECO:0000256" key="1">
    <source>
        <dbReference type="PROSITE-ProRule" id="PRU00221"/>
    </source>
</evidence>
<dbReference type="VEuPathDB" id="VectorBase:AMAM014511"/>
<dbReference type="InterPro" id="IPR036322">
    <property type="entry name" value="WD40_repeat_dom_sf"/>
</dbReference>
<accession>A0A182SVY0</accession>
<dbReference type="InterPro" id="IPR015943">
    <property type="entry name" value="WD40/YVTN_repeat-like_dom_sf"/>
</dbReference>
<dbReference type="PANTHER" id="PTHR19865">
    <property type="entry name" value="U3 SMALL NUCLEOLAR RNA INTERACTING PROTEIN 2"/>
    <property type="match status" value="1"/>
</dbReference>
<dbReference type="GO" id="GO:0034511">
    <property type="term" value="F:U3 snoRNA binding"/>
    <property type="evidence" value="ECO:0007669"/>
    <property type="project" value="InterPro"/>
</dbReference>
<evidence type="ECO:0000313" key="3">
    <source>
        <dbReference type="Proteomes" id="UP000075901"/>
    </source>
</evidence>
<sequence length="198" mass="21736">MVILALLGAEWSSVLFGRTFQLRTNEGQHVTKLEIEPPRRFTSAKVNNKCPVRILPNSEHIAPALCATLALDNKYIISGSDDSSIIVALFETGKLVTKIDHHRGPVTALHMSYPSEVLVSSSHDATVCLWSLENFTLLNCIQMAQPILNMQISCDSTFLLVHCADNGLYLRSLTTGTELHALKGHKSKVSSLRVALIS</sequence>
<name>A0A182SVY0_9DIPT</name>
<keyword evidence="3" id="KW-1185">Reference proteome</keyword>
<dbReference type="Proteomes" id="UP000075901">
    <property type="component" value="Unassembled WGS sequence"/>
</dbReference>
<dbReference type="PROSITE" id="PS50082">
    <property type="entry name" value="WD_REPEATS_2"/>
    <property type="match status" value="1"/>
</dbReference>
<proteinExistence type="predicted"/>
<dbReference type="PANTHER" id="PTHR19865:SF2">
    <property type="entry name" value="F-BOX AND WD REPEAT DOMAIN-CONTAINING 11-A"/>
    <property type="match status" value="1"/>
</dbReference>
<dbReference type="InterPro" id="IPR001680">
    <property type="entry name" value="WD40_rpt"/>
</dbReference>
<reference evidence="3" key="1">
    <citation type="submission" date="2013-09" db="EMBL/GenBank/DDBJ databases">
        <title>The Genome Sequence of Anopheles maculatus species B.</title>
        <authorList>
            <consortium name="The Broad Institute Genomics Platform"/>
            <person name="Neafsey D.E."/>
            <person name="Besansky N."/>
            <person name="Howell P."/>
            <person name="Walton C."/>
            <person name="Young S.K."/>
            <person name="Zeng Q."/>
            <person name="Gargeya S."/>
            <person name="Fitzgerald M."/>
            <person name="Haas B."/>
            <person name="Abouelleil A."/>
            <person name="Allen A.W."/>
            <person name="Alvarado L."/>
            <person name="Arachchi H.M."/>
            <person name="Berlin A.M."/>
            <person name="Chapman S.B."/>
            <person name="Gainer-Dewar J."/>
            <person name="Goldberg J."/>
            <person name="Griggs A."/>
            <person name="Gujja S."/>
            <person name="Hansen M."/>
            <person name="Howarth C."/>
            <person name="Imamovic A."/>
            <person name="Ireland A."/>
            <person name="Larimer J."/>
            <person name="McCowan C."/>
            <person name="Murphy C."/>
            <person name="Pearson M."/>
            <person name="Poon T.W."/>
            <person name="Priest M."/>
            <person name="Roberts A."/>
            <person name="Saif S."/>
            <person name="Shea T."/>
            <person name="Sisk P."/>
            <person name="Sykes S."/>
            <person name="Wortman J."/>
            <person name="Nusbaum C."/>
            <person name="Birren B."/>
        </authorList>
    </citation>
    <scope>NUCLEOTIDE SEQUENCE [LARGE SCALE GENOMIC DNA]</scope>
    <source>
        <strain evidence="3">maculatus3</strain>
    </source>
</reference>
<dbReference type="EnsemblMetazoa" id="AMAM014511-RA">
    <property type="protein sequence ID" value="AMAM014511-PA"/>
    <property type="gene ID" value="AMAM014511"/>
</dbReference>
<dbReference type="Gene3D" id="2.130.10.10">
    <property type="entry name" value="YVTN repeat-like/Quinoprotein amine dehydrogenase"/>
    <property type="match status" value="1"/>
</dbReference>
<protein>
    <submittedName>
        <fullName evidence="2">WD_REPEATS_REGION domain-containing protein</fullName>
    </submittedName>
</protein>